<gene>
    <name evidence="1" type="ORF">BFS05_05425</name>
</gene>
<proteinExistence type="predicted"/>
<dbReference type="EMBL" id="MNLH01000005">
    <property type="protein sequence ID" value="PNS43034.1"/>
    <property type="molecule type" value="Genomic_DNA"/>
</dbReference>
<evidence type="ECO:0000313" key="2">
    <source>
        <dbReference type="Proteomes" id="UP000236146"/>
    </source>
</evidence>
<dbReference type="Proteomes" id="UP000236146">
    <property type="component" value="Unassembled WGS sequence"/>
</dbReference>
<reference evidence="1 2" key="1">
    <citation type="submission" date="2016-10" db="EMBL/GenBank/DDBJ databases">
        <authorList>
            <person name="Varghese N."/>
        </authorList>
    </citation>
    <scope>NUCLEOTIDE SEQUENCE [LARGE SCALE GENOMIC DNA]</scope>
    <source>
        <strain evidence="1 2">KA00225</strain>
    </source>
</reference>
<dbReference type="AlphaFoldDB" id="A0A2K1SU10"/>
<protein>
    <submittedName>
        <fullName evidence="1">Virulence protein</fullName>
    </submittedName>
</protein>
<comment type="caution">
    <text evidence="1">The sequence shown here is derived from an EMBL/GenBank/DDBJ whole genome shotgun (WGS) entry which is preliminary data.</text>
</comment>
<sequence>MYPKKSKGGKMELKYGLKGKDRQPLIKAIEDSTGVKAVYLKTPSMSYRIGVFNISKDGTVTCSSEENLDDLKNMLDADYGISLPVCACDGTQCFSVEFPKDKADVVKLRKILDNKGDLIKKALGVNSLNIKEEDDKLIFPWFEQANQPGLASYAKFINSLCKMSVEIKRVNNSKHKPVNDKYAFRCFLLRLGFIGDEFKQDRKIMLSRLEGSCAFRNGGERNAVCE</sequence>
<evidence type="ECO:0000313" key="1">
    <source>
        <dbReference type="EMBL" id="PNS43034.1"/>
    </source>
</evidence>
<dbReference type="OrthoDB" id="7069211at2"/>
<accession>A0A2K1SU10</accession>
<name>A0A2K1SU10_GARVA</name>
<organism evidence="1 2">
    <name type="scientific">Gardnerella vaginalis</name>
    <dbReference type="NCBI Taxonomy" id="2702"/>
    <lineage>
        <taxon>Bacteria</taxon>
        <taxon>Bacillati</taxon>
        <taxon>Actinomycetota</taxon>
        <taxon>Actinomycetes</taxon>
        <taxon>Bifidobacteriales</taxon>
        <taxon>Bifidobacteriaceae</taxon>
        <taxon>Gardnerella</taxon>
    </lineage>
</organism>